<accession>A0A2D0KDH0</accession>
<reference evidence="7 8" key="1">
    <citation type="journal article" date="2017" name="Nat. Microbiol.">
        <title>Natural product diversity associated with the nematode symbionts Photorhabdus and Xenorhabdus.</title>
        <authorList>
            <person name="Tobias N.J."/>
            <person name="Wolff H."/>
            <person name="Djahanschiri B."/>
            <person name="Grundmann F."/>
            <person name="Kronenwerth M."/>
            <person name="Shi Y.M."/>
            <person name="Simonyi S."/>
            <person name="Grun P."/>
            <person name="Shapiro-Ilan D."/>
            <person name="Pidot S.J."/>
            <person name="Stinear T.P."/>
            <person name="Ebersberger I."/>
            <person name="Bode H.B."/>
        </authorList>
    </citation>
    <scope>NUCLEOTIDE SEQUENCE [LARGE SCALE GENOMIC DNA]</scope>
    <source>
        <strain evidence="7 8">DSM 22670</strain>
    </source>
</reference>
<dbReference type="RefSeq" id="WP_099116629.1">
    <property type="nucleotide sequence ID" value="NZ_NJAK01000001.1"/>
</dbReference>
<dbReference type="Pfam" id="PF03945">
    <property type="entry name" value="Endotoxin_N"/>
    <property type="match status" value="1"/>
</dbReference>
<dbReference type="OrthoDB" id="6429287at2"/>
<evidence type="ECO:0000256" key="3">
    <source>
        <dbReference type="ARBA" id="ARBA00022969"/>
    </source>
</evidence>
<name>A0A2D0KDH0_9GAMM</name>
<keyword evidence="5" id="KW-1133">Transmembrane helix</keyword>
<evidence type="ECO:0000256" key="5">
    <source>
        <dbReference type="SAM" id="Phobius"/>
    </source>
</evidence>
<protein>
    <submittedName>
        <fullName evidence="7">CryIII delta-endotoxin</fullName>
    </submittedName>
</protein>
<dbReference type="Proteomes" id="UP000222168">
    <property type="component" value="Unassembled WGS sequence"/>
</dbReference>
<keyword evidence="8" id="KW-1185">Reference proteome</keyword>
<dbReference type="GO" id="GO:0001907">
    <property type="term" value="P:symbiont-mediated killing of host cell"/>
    <property type="evidence" value="ECO:0007669"/>
    <property type="project" value="InterPro"/>
</dbReference>
<dbReference type="InterPro" id="IPR036716">
    <property type="entry name" value="Pest_crys_N_sf"/>
</dbReference>
<evidence type="ECO:0000313" key="7">
    <source>
        <dbReference type="EMBL" id="PHM61466.1"/>
    </source>
</evidence>
<comment type="caution">
    <text evidence="7">The sequence shown here is derived from an EMBL/GenBank/DDBJ whole genome shotgun (WGS) entry which is preliminary data.</text>
</comment>
<evidence type="ECO:0000313" key="8">
    <source>
        <dbReference type="Proteomes" id="UP000222168"/>
    </source>
</evidence>
<dbReference type="AlphaFoldDB" id="A0A2D0KDH0"/>
<evidence type="ECO:0000256" key="4">
    <source>
        <dbReference type="ARBA" id="ARBA00023026"/>
    </source>
</evidence>
<dbReference type="GO" id="GO:0030435">
    <property type="term" value="P:sporulation resulting in formation of a cellular spore"/>
    <property type="evidence" value="ECO:0007669"/>
    <property type="project" value="UniProtKB-KW"/>
</dbReference>
<comment type="similarity">
    <text evidence="1">Belongs to the delta endotoxin family.</text>
</comment>
<organism evidence="7 8">
    <name type="scientific">Xenorhabdus ishibashii</name>
    <dbReference type="NCBI Taxonomy" id="1034471"/>
    <lineage>
        <taxon>Bacteria</taxon>
        <taxon>Pseudomonadati</taxon>
        <taxon>Pseudomonadota</taxon>
        <taxon>Gammaproteobacteria</taxon>
        <taxon>Enterobacterales</taxon>
        <taxon>Morganellaceae</taxon>
        <taxon>Xenorhabdus</taxon>
    </lineage>
</organism>
<keyword evidence="5" id="KW-0472">Membrane</keyword>
<dbReference type="GO" id="GO:0090729">
    <property type="term" value="F:toxin activity"/>
    <property type="evidence" value="ECO:0007669"/>
    <property type="project" value="UniProtKB-KW"/>
</dbReference>
<feature type="domain" description="Pesticidal crystal protein" evidence="6">
    <location>
        <begin position="45"/>
        <end position="238"/>
    </location>
</feature>
<evidence type="ECO:0000256" key="2">
    <source>
        <dbReference type="ARBA" id="ARBA00022656"/>
    </source>
</evidence>
<evidence type="ECO:0000256" key="1">
    <source>
        <dbReference type="ARBA" id="ARBA00007819"/>
    </source>
</evidence>
<dbReference type="SUPFAM" id="SSF56849">
    <property type="entry name" value="delta-Endotoxin (insectocide), N-terminal domain"/>
    <property type="match status" value="1"/>
</dbReference>
<dbReference type="Gene3D" id="1.20.190.10">
    <property type="entry name" value="Pesticidal crystal protein, N-terminal domain"/>
    <property type="match status" value="1"/>
</dbReference>
<feature type="transmembrane region" description="Helical" evidence="5">
    <location>
        <begin position="44"/>
        <end position="67"/>
    </location>
</feature>
<sequence>MNTTPINVSENETLPLITDVTPMDIYITTTPDYEWDMSSIIKDAIIGGVGFIPGAGSAMSFLLGLFWPQQKDNTWEQILQKVEQMIENAVLQTIKGILNGDIQEIKGKMEHVQYMLETSPGSQESHEAYMFLARYLVSIDEKFKSFDNKTNYQILPMYTNTIMLQIPYWKMGIEKKADIGLTDIEVNELKQLIDKLVEKAKNYIHTMYTNEYNNALNTSTASNVTNNLLSVRGYCLLHGLECIELIEHLKNNSLESGFYPKTISYSTVFDRQTNKMRIQALTEDDQMQEPFKPSLINSKYNKIQSLLGYVQRIGNAPRVGGIKITFANGSSYTLGTVTSETSSIELNDSVIERLEVWGNGAVDEALFTLSDGRQLRVGERYARNYRDYAVDGHYIAGLYLASDEPSLAGQAAGIAVSYHMLSDKK</sequence>
<keyword evidence="2" id="KW-0800">Toxin</keyword>
<proteinExistence type="inferred from homology"/>
<keyword evidence="4" id="KW-0843">Virulence</keyword>
<evidence type="ECO:0000259" key="6">
    <source>
        <dbReference type="Pfam" id="PF03945"/>
    </source>
</evidence>
<keyword evidence="5" id="KW-0812">Transmembrane</keyword>
<dbReference type="EMBL" id="NJAK01000001">
    <property type="protein sequence ID" value="PHM61466.1"/>
    <property type="molecule type" value="Genomic_DNA"/>
</dbReference>
<gene>
    <name evidence="7" type="ORF">Xish_00602</name>
</gene>
<dbReference type="InterPro" id="IPR005639">
    <property type="entry name" value="Pest_crys_dom_I"/>
</dbReference>
<keyword evidence="3" id="KW-0749">Sporulation</keyword>